<evidence type="ECO:0000313" key="3">
    <source>
        <dbReference type="Proteomes" id="UP000075880"/>
    </source>
</evidence>
<sequence length="66" mass="7175">INPANQTQLADTARTIEWPAFLKRPAATDKTTQNHTPTDVRDPEHTPLTHSIIARAAADSHTGAPH</sequence>
<name>A0AAG5DAK4_ANOAO</name>
<dbReference type="EnsemblMetazoa" id="ENSAATROPT008530">
    <property type="protein sequence ID" value="ENSAATROPP007683"/>
    <property type="gene ID" value="ENSAATROPG006956"/>
</dbReference>
<feature type="compositionally biased region" description="Polar residues" evidence="1">
    <location>
        <begin position="1"/>
        <end position="10"/>
    </location>
</feature>
<dbReference type="AlphaFoldDB" id="A0AAG5DAK4"/>
<feature type="compositionally biased region" description="Basic and acidic residues" evidence="1">
    <location>
        <begin position="38"/>
        <end position="47"/>
    </location>
</feature>
<dbReference type="Proteomes" id="UP000075880">
    <property type="component" value="Unassembled WGS sequence"/>
</dbReference>
<feature type="region of interest" description="Disordered" evidence="1">
    <location>
        <begin position="1"/>
        <end position="66"/>
    </location>
</feature>
<accession>A0AAG5DAK4</accession>
<protein>
    <submittedName>
        <fullName evidence="2">Uncharacterized protein</fullName>
    </submittedName>
</protein>
<evidence type="ECO:0000313" key="2">
    <source>
        <dbReference type="EnsemblMetazoa" id="ENSAATROPP007683"/>
    </source>
</evidence>
<organism evidence="2 3">
    <name type="scientific">Anopheles atroparvus</name>
    <name type="common">European mosquito</name>
    <dbReference type="NCBI Taxonomy" id="41427"/>
    <lineage>
        <taxon>Eukaryota</taxon>
        <taxon>Metazoa</taxon>
        <taxon>Ecdysozoa</taxon>
        <taxon>Arthropoda</taxon>
        <taxon>Hexapoda</taxon>
        <taxon>Insecta</taxon>
        <taxon>Pterygota</taxon>
        <taxon>Neoptera</taxon>
        <taxon>Endopterygota</taxon>
        <taxon>Diptera</taxon>
        <taxon>Nematocera</taxon>
        <taxon>Culicoidea</taxon>
        <taxon>Culicidae</taxon>
        <taxon>Anophelinae</taxon>
        <taxon>Anopheles</taxon>
    </lineage>
</organism>
<evidence type="ECO:0000256" key="1">
    <source>
        <dbReference type="SAM" id="MobiDB-lite"/>
    </source>
</evidence>
<reference evidence="2" key="1">
    <citation type="submission" date="2024-04" db="UniProtKB">
        <authorList>
            <consortium name="EnsemblMetazoa"/>
        </authorList>
    </citation>
    <scope>IDENTIFICATION</scope>
    <source>
        <strain evidence="2">EBRO</strain>
    </source>
</reference>
<keyword evidence="3" id="KW-1185">Reference proteome</keyword>
<proteinExistence type="predicted"/>